<gene>
    <name evidence="2" type="ORF">BDFB_000819</name>
</gene>
<protein>
    <submittedName>
        <fullName evidence="2">B12D domain containing protein</fullName>
    </submittedName>
</protein>
<keyword evidence="3" id="KW-1185">Reference proteome</keyword>
<evidence type="ECO:0000313" key="2">
    <source>
        <dbReference type="EMBL" id="RZB39513.1"/>
    </source>
</evidence>
<dbReference type="AlphaFoldDB" id="A0A482V8F5"/>
<sequence length="91" mass="10289">MASNLRYPEHESVKTGEGKATQESLGNRKVYLPNGAIGGVSYAVRLALHSPDVQWNRRKGEISNEEYRAKQYKLYSPSVDYSKLESPAPRY</sequence>
<name>A0A482V8F5_ASBVE</name>
<dbReference type="Pfam" id="PF06522">
    <property type="entry name" value="B12D"/>
    <property type="match status" value="1"/>
</dbReference>
<dbReference type="EMBL" id="QDEB01127629">
    <property type="protein sequence ID" value="RZB39513.1"/>
    <property type="molecule type" value="Genomic_DNA"/>
</dbReference>
<evidence type="ECO:0000256" key="1">
    <source>
        <dbReference type="SAM" id="MobiDB-lite"/>
    </source>
</evidence>
<evidence type="ECO:0000313" key="3">
    <source>
        <dbReference type="Proteomes" id="UP000292052"/>
    </source>
</evidence>
<proteinExistence type="predicted"/>
<dbReference type="Proteomes" id="UP000292052">
    <property type="component" value="Unassembled WGS sequence"/>
</dbReference>
<organism evidence="2 3">
    <name type="scientific">Asbolus verrucosus</name>
    <name type="common">Desert ironclad beetle</name>
    <dbReference type="NCBI Taxonomy" id="1661398"/>
    <lineage>
        <taxon>Eukaryota</taxon>
        <taxon>Metazoa</taxon>
        <taxon>Ecdysozoa</taxon>
        <taxon>Arthropoda</taxon>
        <taxon>Hexapoda</taxon>
        <taxon>Insecta</taxon>
        <taxon>Pterygota</taxon>
        <taxon>Neoptera</taxon>
        <taxon>Endopterygota</taxon>
        <taxon>Coleoptera</taxon>
        <taxon>Polyphaga</taxon>
        <taxon>Cucujiformia</taxon>
        <taxon>Tenebrionidae</taxon>
        <taxon>Pimeliinae</taxon>
        <taxon>Asbolus</taxon>
    </lineage>
</organism>
<comment type="caution">
    <text evidence="2">The sequence shown here is derived from an EMBL/GenBank/DDBJ whole genome shotgun (WGS) entry which is preliminary data.</text>
</comment>
<dbReference type="STRING" id="1661398.A0A482V8F5"/>
<feature type="compositionally biased region" description="Basic and acidic residues" evidence="1">
    <location>
        <begin position="7"/>
        <end position="17"/>
    </location>
</feature>
<reference evidence="2 3" key="1">
    <citation type="submission" date="2017-03" db="EMBL/GenBank/DDBJ databases">
        <title>Genome of the blue death feigning beetle - Asbolus verrucosus.</title>
        <authorList>
            <person name="Rider S.D."/>
        </authorList>
    </citation>
    <scope>NUCLEOTIDE SEQUENCE [LARGE SCALE GENOMIC DNA]</scope>
    <source>
        <strain evidence="2">Butters</strain>
        <tissue evidence="2">Head and leg muscle</tissue>
    </source>
</reference>
<accession>A0A482V8F5</accession>
<dbReference type="OrthoDB" id="5511684at2759"/>
<dbReference type="InterPro" id="IPR010530">
    <property type="entry name" value="B12D"/>
</dbReference>
<feature type="region of interest" description="Disordered" evidence="1">
    <location>
        <begin position="1"/>
        <end position="25"/>
    </location>
</feature>